<evidence type="ECO:0000313" key="2">
    <source>
        <dbReference type="EMBL" id="PNS21223.1"/>
    </source>
</evidence>
<evidence type="ECO:0000313" key="3">
    <source>
        <dbReference type="Proteomes" id="UP000243797"/>
    </source>
</evidence>
<dbReference type="OrthoDB" id="3944064at2759"/>
<dbReference type="InParanoid" id="A0A2K1R211"/>
<evidence type="ECO:0000256" key="1">
    <source>
        <dbReference type="SAM" id="MobiDB-lite"/>
    </source>
</evidence>
<proteinExistence type="predicted"/>
<comment type="caution">
    <text evidence="2">The sequence shown here is derived from an EMBL/GenBank/DDBJ whole genome shotgun (WGS) entry which is preliminary data.</text>
</comment>
<dbReference type="Proteomes" id="UP000243797">
    <property type="component" value="Unassembled WGS sequence"/>
</dbReference>
<dbReference type="STRING" id="2082308.A0A2K1R211"/>
<dbReference type="AlphaFoldDB" id="A0A2K1R211"/>
<feature type="compositionally biased region" description="Low complexity" evidence="1">
    <location>
        <begin position="354"/>
        <end position="364"/>
    </location>
</feature>
<gene>
    <name evidence="2" type="ORF">CAC42_1002</name>
</gene>
<feature type="region of interest" description="Disordered" evidence="1">
    <location>
        <begin position="245"/>
        <end position="377"/>
    </location>
</feature>
<dbReference type="EMBL" id="NKHZ01000011">
    <property type="protein sequence ID" value="PNS21223.1"/>
    <property type="molecule type" value="Genomic_DNA"/>
</dbReference>
<organism evidence="2 3">
    <name type="scientific">Sphaceloma murrayae</name>
    <dbReference type="NCBI Taxonomy" id="2082308"/>
    <lineage>
        <taxon>Eukaryota</taxon>
        <taxon>Fungi</taxon>
        <taxon>Dikarya</taxon>
        <taxon>Ascomycota</taxon>
        <taxon>Pezizomycotina</taxon>
        <taxon>Dothideomycetes</taxon>
        <taxon>Dothideomycetidae</taxon>
        <taxon>Myriangiales</taxon>
        <taxon>Elsinoaceae</taxon>
        <taxon>Sphaceloma</taxon>
    </lineage>
</organism>
<feature type="compositionally biased region" description="Pro residues" evidence="1">
    <location>
        <begin position="259"/>
        <end position="285"/>
    </location>
</feature>
<feature type="compositionally biased region" description="Low complexity" evidence="1">
    <location>
        <begin position="286"/>
        <end position="297"/>
    </location>
</feature>
<protein>
    <submittedName>
        <fullName evidence="2">Uncharacterized protein</fullName>
    </submittedName>
</protein>
<keyword evidence="3" id="KW-1185">Reference proteome</keyword>
<reference evidence="2 3" key="1">
    <citation type="submission" date="2017-06" db="EMBL/GenBank/DDBJ databases">
        <title>Draft genome sequence of a variant of Elsinoe murrayae.</title>
        <authorList>
            <person name="Cheng Q."/>
        </authorList>
    </citation>
    <scope>NUCLEOTIDE SEQUENCE [LARGE SCALE GENOMIC DNA]</scope>
    <source>
        <strain evidence="2 3">CQ-2017a</strain>
    </source>
</reference>
<name>A0A2K1R211_9PEZI</name>
<sequence length="602" mass="61087">MGSFANTSSVSITSLSQITATSEWAPGVTPPGGFPNAPCEVRLDPAYAIWEINPKIPPPGTVYITVDQSRNTTVTSRTCTQSILDDDWNAGLNRTAHFGGQYGADFDEDCNWQGKYIDSSGRNSSVATAIYPGPSTVCDLGDQLGISFTTLKDGSKTSGIYWGSKIEGKILYTDYFTSEYRTYENAAGSSYSVLNWIMPSLPNYFPEWSDVMKTCTSIWFNTSPNTLTAANFLTSITTIPTAVGVSTEPTSVPTVLPGETPPPAPTPTPTSTPPPVAAPASPPPNSSLSPSPGSNASGNIISVINGQPKPTTTPTAVPAPAPEPSSHSNNQPAPVAPAPEDTQPSSNRPQGNSPQATDDSAAQPAQPPANSPPARAAPSMTIPALILTLPSTTLTLAPGGTAGILPNGESISLALSIPPSATNIQSPGPQIPVPSTAPAVVIGTKTFALSDLVLPSPTVENPVSAFGVRETRFVVAVPTPVSQGTGKQQGQGGAVTGQGGVTLTLAPSVVVTLSGAVVAGPRNGDEIESVVGDIGRYIAAGIGQGQVAGGAKGNGTGTGIGTASATGRNGTVSYTGVGGRKEMGMALVGVIGLMTGVLAIGL</sequence>
<accession>A0A2K1R211</accession>
<feature type="compositionally biased region" description="Polar residues" evidence="1">
    <location>
        <begin position="342"/>
        <end position="353"/>
    </location>
</feature>